<feature type="signal peptide" evidence="3">
    <location>
        <begin position="1"/>
        <end position="21"/>
    </location>
</feature>
<dbReference type="PANTHER" id="PTHR42928:SF5">
    <property type="entry name" value="BLR1237 PROTEIN"/>
    <property type="match status" value="1"/>
</dbReference>
<dbReference type="PROSITE" id="PS51257">
    <property type="entry name" value="PROKAR_LIPOPROTEIN"/>
    <property type="match status" value="1"/>
</dbReference>
<reference evidence="4 5" key="1">
    <citation type="submission" date="2019-11" db="EMBL/GenBank/DDBJ databases">
        <title>Genome sequence of Moorella glycerini DSM11254.</title>
        <authorList>
            <person name="Poehlein A."/>
            <person name="Boeer T."/>
            <person name="Daniel R."/>
        </authorList>
    </citation>
    <scope>NUCLEOTIDE SEQUENCE [LARGE SCALE GENOMIC DNA]</scope>
    <source>
        <strain evidence="4 5">DSM 11254</strain>
    </source>
</reference>
<proteinExistence type="inferred from homology"/>
<accession>A0A6I5ZW24</accession>
<dbReference type="SUPFAM" id="SSF53850">
    <property type="entry name" value="Periplasmic binding protein-like II"/>
    <property type="match status" value="1"/>
</dbReference>
<dbReference type="InterPro" id="IPR005064">
    <property type="entry name" value="BUG"/>
</dbReference>
<organism evidence="4 5">
    <name type="scientific">Neomoorella glycerini</name>
    <dbReference type="NCBI Taxonomy" id="55779"/>
    <lineage>
        <taxon>Bacteria</taxon>
        <taxon>Bacillati</taxon>
        <taxon>Bacillota</taxon>
        <taxon>Clostridia</taxon>
        <taxon>Neomoorellales</taxon>
        <taxon>Neomoorellaceae</taxon>
        <taxon>Neomoorella</taxon>
    </lineage>
</organism>
<comment type="similarity">
    <text evidence="1">Belongs to the UPF0065 (bug) family.</text>
</comment>
<dbReference type="Pfam" id="PF03401">
    <property type="entry name" value="TctC"/>
    <property type="match status" value="1"/>
</dbReference>
<dbReference type="RefSeq" id="WP_156275950.1">
    <property type="nucleotide sequence ID" value="NZ_CP046244.1"/>
</dbReference>
<dbReference type="PIRSF" id="PIRSF017082">
    <property type="entry name" value="YflP"/>
    <property type="match status" value="1"/>
</dbReference>
<evidence type="ECO:0000313" key="4">
    <source>
        <dbReference type="EMBL" id="QGP94026.1"/>
    </source>
</evidence>
<dbReference type="Proteomes" id="UP000425916">
    <property type="component" value="Chromosome"/>
</dbReference>
<dbReference type="EMBL" id="CP046244">
    <property type="protein sequence ID" value="QGP94026.1"/>
    <property type="molecule type" value="Genomic_DNA"/>
</dbReference>
<evidence type="ECO:0000256" key="3">
    <source>
        <dbReference type="SAM" id="SignalP"/>
    </source>
</evidence>
<dbReference type="Gene3D" id="3.40.190.150">
    <property type="entry name" value="Bordetella uptake gene, domain 1"/>
    <property type="match status" value="1"/>
</dbReference>
<evidence type="ECO:0000256" key="1">
    <source>
        <dbReference type="ARBA" id="ARBA00006987"/>
    </source>
</evidence>
<name>A0A6I5ZW24_9FIRM</name>
<gene>
    <name evidence="4" type="ORF">MGLY_34510</name>
</gene>
<feature type="compositionally biased region" description="Basic and acidic residues" evidence="2">
    <location>
        <begin position="31"/>
        <end position="41"/>
    </location>
</feature>
<keyword evidence="5" id="KW-1185">Reference proteome</keyword>
<protein>
    <submittedName>
        <fullName evidence="4">Tripartite tricarboxylate transporter family receptor</fullName>
    </submittedName>
</protein>
<dbReference type="Gene3D" id="3.40.190.10">
    <property type="entry name" value="Periplasmic binding protein-like II"/>
    <property type="match status" value="1"/>
</dbReference>
<feature type="region of interest" description="Disordered" evidence="2">
    <location>
        <begin position="24"/>
        <end position="43"/>
    </location>
</feature>
<dbReference type="AlphaFoldDB" id="A0A6I5ZW24"/>
<sequence length="339" mass="36206">MLKKRWLGLTVSLVLAASLLAGCSSGSKPAEAPKEASKETGKIASTFPNKPITVLNSSTAGSPADVMAREVARYAEKYLGQPMVVVNKPGGGGGVMFAALKAEPADGYTIASVTASQIAALQSELKKDFSIDDFEFIANVQKEPYAIAVKANSSFKTMHDVIDFAKKNPGKLKIGGQGTGSALHLMILQLAEQAGIEITWVPFGGGSESVTNLLGNNVQVISTAPATVNQYVEAGQIKVLAISGDQRMEHMKEVPTLKELGYDITMTQYRGFIAKKGLPSDVKAKIVDAIKKAVAEPGFKEYMAKNKQPDGFMGPDDFAAYARKDYELIGQLLQKVKEK</sequence>
<dbReference type="OrthoDB" id="8880247at2"/>
<dbReference type="InterPro" id="IPR042100">
    <property type="entry name" value="Bug_dom1"/>
</dbReference>
<evidence type="ECO:0000313" key="5">
    <source>
        <dbReference type="Proteomes" id="UP000425916"/>
    </source>
</evidence>
<feature type="chain" id="PRO_5039151719" evidence="3">
    <location>
        <begin position="22"/>
        <end position="339"/>
    </location>
</feature>
<evidence type="ECO:0000256" key="2">
    <source>
        <dbReference type="SAM" id="MobiDB-lite"/>
    </source>
</evidence>
<keyword evidence="4" id="KW-0675">Receptor</keyword>
<dbReference type="CDD" id="cd07012">
    <property type="entry name" value="PBP2_Bug_TTT"/>
    <property type="match status" value="1"/>
</dbReference>
<dbReference type="PANTHER" id="PTHR42928">
    <property type="entry name" value="TRICARBOXYLATE-BINDING PROTEIN"/>
    <property type="match status" value="1"/>
</dbReference>
<keyword evidence="3" id="KW-0732">Signal</keyword>